<comment type="caution">
    <text evidence="1">The sequence shown here is derived from an EMBL/GenBank/DDBJ whole genome shotgun (WGS) entry which is preliminary data.</text>
</comment>
<dbReference type="AlphaFoldDB" id="A0A9X2DN68"/>
<protein>
    <submittedName>
        <fullName evidence="1">SEC-C metal-binding domain-containing protein</fullName>
    </submittedName>
</protein>
<name>A0A9X2DN68_9BACI</name>
<dbReference type="PANTHER" id="PTHR33747:SF1">
    <property type="entry name" value="ADENYLATE CYCLASE-ASSOCIATED CAP C-TERMINAL DOMAIN-CONTAINING PROTEIN"/>
    <property type="match status" value="1"/>
</dbReference>
<dbReference type="Pfam" id="PF02810">
    <property type="entry name" value="SEC-C"/>
    <property type="match status" value="1"/>
</dbReference>
<evidence type="ECO:0000313" key="1">
    <source>
        <dbReference type="EMBL" id="MCM3713373.1"/>
    </source>
</evidence>
<gene>
    <name evidence="1" type="ORF">M3202_04685</name>
</gene>
<evidence type="ECO:0000313" key="2">
    <source>
        <dbReference type="Proteomes" id="UP001139179"/>
    </source>
</evidence>
<dbReference type="Proteomes" id="UP001139179">
    <property type="component" value="Unassembled WGS sequence"/>
</dbReference>
<sequence>MEALIEEERQQIKLEKRRQLKIARNISAPCSLQEALRAVPKTQLDLMRRLFNISGLSQLKKAELADELSKRIPSELIDRFFLLNEENYKLLRKLSRNEFIAAAELSLEKLAFLSDFSIAFPAFRKAKAELVITMPEEVRHVFQQAEKNNLQATVKRNTDYLNLTAGMLYYYGYLPNDTLYDMMTGMYGETFDMIEYMDILFFNIAEMDMPFIPADDGWLHCRVFGSEHLKEEQAMYPEVDYYPFTKEQFLQAADDQFVEYTPAMKKLLAFLQEGYHLSNEDLHEEALDFDTRIKNDISWDELITSAKEEFELPTAPIGELFTNHLMDVFMNTRQWKFKGYTQNEVNRLSTPEEHNVIDMQSYRKVRRNAPCPCGSGKKYKKCCGRK</sequence>
<organism evidence="1 2">
    <name type="scientific">Halalkalibacter oceani</name>
    <dbReference type="NCBI Taxonomy" id="1653776"/>
    <lineage>
        <taxon>Bacteria</taxon>
        <taxon>Bacillati</taxon>
        <taxon>Bacillota</taxon>
        <taxon>Bacilli</taxon>
        <taxon>Bacillales</taxon>
        <taxon>Bacillaceae</taxon>
        <taxon>Halalkalibacter</taxon>
    </lineage>
</organism>
<dbReference type="RefSeq" id="WP_251222177.1">
    <property type="nucleotide sequence ID" value="NZ_JAMBOL010000002.1"/>
</dbReference>
<keyword evidence="2" id="KW-1185">Reference proteome</keyword>
<dbReference type="Gene3D" id="3.10.450.50">
    <property type="match status" value="1"/>
</dbReference>
<dbReference type="PANTHER" id="PTHR33747">
    <property type="entry name" value="UPF0225 PROTEIN SCO1677"/>
    <property type="match status" value="1"/>
</dbReference>
<proteinExistence type="predicted"/>
<accession>A0A9X2DN68</accession>
<dbReference type="SUPFAM" id="SSF103642">
    <property type="entry name" value="Sec-C motif"/>
    <property type="match status" value="1"/>
</dbReference>
<dbReference type="InterPro" id="IPR004027">
    <property type="entry name" value="SEC_C_motif"/>
</dbReference>
<dbReference type="EMBL" id="JAMBOL010000002">
    <property type="protein sequence ID" value="MCM3713373.1"/>
    <property type="molecule type" value="Genomic_DNA"/>
</dbReference>
<reference evidence="1" key="1">
    <citation type="submission" date="2022-05" db="EMBL/GenBank/DDBJ databases">
        <title>Comparative Genomics of Spacecraft Associated Microbes.</title>
        <authorList>
            <person name="Tran M.T."/>
            <person name="Wright A."/>
            <person name="Seuylemezian A."/>
            <person name="Eisen J."/>
            <person name="Coil D."/>
        </authorList>
    </citation>
    <scope>NUCLEOTIDE SEQUENCE</scope>
    <source>
        <strain evidence="1">214.1.1</strain>
    </source>
</reference>